<dbReference type="EMBL" id="MLCB01000057">
    <property type="protein sequence ID" value="OJI95087.1"/>
    <property type="molecule type" value="Genomic_DNA"/>
</dbReference>
<keyword evidence="3 6" id="KW-0285">Flavoprotein</keyword>
<name>A0A1L9P0N5_9RHOB</name>
<dbReference type="InterPro" id="IPR000172">
    <property type="entry name" value="GMC_OxRdtase_N"/>
</dbReference>
<evidence type="ECO:0000256" key="3">
    <source>
        <dbReference type="ARBA" id="ARBA00022630"/>
    </source>
</evidence>
<comment type="similarity">
    <text evidence="2 6">Belongs to the GMC oxidoreductase family.</text>
</comment>
<dbReference type="PANTHER" id="PTHR11552:SF147">
    <property type="entry name" value="CHOLINE DEHYDROGENASE, MITOCHONDRIAL"/>
    <property type="match status" value="1"/>
</dbReference>
<dbReference type="RefSeq" id="WP_072629345.1">
    <property type="nucleotide sequence ID" value="NZ_MLCB01000057.1"/>
</dbReference>
<dbReference type="InterPro" id="IPR036188">
    <property type="entry name" value="FAD/NAD-bd_sf"/>
</dbReference>
<evidence type="ECO:0000313" key="9">
    <source>
        <dbReference type="EMBL" id="OJI95087.1"/>
    </source>
</evidence>
<dbReference type="PIRSF" id="PIRSF000137">
    <property type="entry name" value="Alcohol_oxidase"/>
    <property type="match status" value="1"/>
</dbReference>
<feature type="binding site" evidence="5">
    <location>
        <position position="219"/>
    </location>
    <ligand>
        <name>FAD</name>
        <dbReference type="ChEBI" id="CHEBI:57692"/>
    </ligand>
</feature>
<evidence type="ECO:0000259" key="8">
    <source>
        <dbReference type="PROSITE" id="PS00624"/>
    </source>
</evidence>
<dbReference type="Pfam" id="PF00732">
    <property type="entry name" value="GMC_oxred_N"/>
    <property type="match status" value="1"/>
</dbReference>
<comment type="caution">
    <text evidence="9">The sequence shown here is derived from an EMBL/GenBank/DDBJ whole genome shotgun (WGS) entry which is preliminary data.</text>
</comment>
<dbReference type="OrthoDB" id="9785276at2"/>
<dbReference type="PANTHER" id="PTHR11552">
    <property type="entry name" value="GLUCOSE-METHANOL-CHOLINE GMC OXIDOREDUCTASE"/>
    <property type="match status" value="1"/>
</dbReference>
<accession>A0A1L9P0N5</accession>
<evidence type="ECO:0000256" key="5">
    <source>
        <dbReference type="PIRSR" id="PIRSR000137-2"/>
    </source>
</evidence>
<keyword evidence="10" id="KW-1185">Reference proteome</keyword>
<dbReference type="AlphaFoldDB" id="A0A1L9P0N5"/>
<dbReference type="InterPro" id="IPR012132">
    <property type="entry name" value="GMC_OxRdtase"/>
</dbReference>
<organism evidence="9 10">
    <name type="scientific">Planktotalea frisia</name>
    <dbReference type="NCBI Taxonomy" id="696762"/>
    <lineage>
        <taxon>Bacteria</taxon>
        <taxon>Pseudomonadati</taxon>
        <taxon>Pseudomonadota</taxon>
        <taxon>Alphaproteobacteria</taxon>
        <taxon>Rhodobacterales</taxon>
        <taxon>Paracoccaceae</taxon>
        <taxon>Planktotalea</taxon>
    </lineage>
</organism>
<comment type="cofactor">
    <cofactor evidence="1 5">
        <name>FAD</name>
        <dbReference type="ChEBI" id="CHEBI:57692"/>
    </cofactor>
</comment>
<dbReference type="InterPro" id="IPR007867">
    <property type="entry name" value="GMC_OxRtase_C"/>
</dbReference>
<sequence>MEAEYDYIIVGGGAAGCVLAAELSARSDASVALIERGRKDVNPWIHIPATFFKALQSQDAEVVVSEPDPTLDDLPFPVPQGRVLGGGSSVNGMIYMRGQARDYDDWEQEHGCKGWSYKDVLPVFKRQERNTTIKDQFHGSEGRLVVDTPAPKHPISEKLIEASLAGGLPKSDDFNGAQQEGAGWYQVTAHKGQRQSAAQCFLKPELNRENLSVLTHLSVERIQIKGRRATGIEARDGDGKPVTLQAKREIILSAGSFQSPKLLMLSGIGPADILTRYGIDVVHDAPEVGANFQDHVGTPVTRRLNGKLGLYGADKGLRGMWHGAQYMMGKRGLLSSNLLQSGACVDTSGSGRPDVQFNFAPFAPGAPGTPPLDYHAAQVHPMTMRPKSRGRLTLASSNPLDDLRFEARMLQDPSDLDTLRRGIRLAREIFDQAELRDVLSEEVWPSASIDTRVGSNSLDDAIRKHARTIFHPAGTCRMGGSPSAVVDSELRVNGVDNLRVADCSVMPALVSGNTNAPTMMIAGRAADFILSTEA</sequence>
<evidence type="ECO:0000256" key="2">
    <source>
        <dbReference type="ARBA" id="ARBA00010790"/>
    </source>
</evidence>
<feature type="domain" description="Glucose-methanol-choline oxidoreductase N-terminal" evidence="7">
    <location>
        <begin position="81"/>
        <end position="104"/>
    </location>
</feature>
<dbReference type="SUPFAM" id="SSF54373">
    <property type="entry name" value="FAD-linked reductases, C-terminal domain"/>
    <property type="match status" value="1"/>
</dbReference>
<evidence type="ECO:0000259" key="7">
    <source>
        <dbReference type="PROSITE" id="PS00623"/>
    </source>
</evidence>
<evidence type="ECO:0000256" key="6">
    <source>
        <dbReference type="RuleBase" id="RU003968"/>
    </source>
</evidence>
<reference evidence="9 10" key="1">
    <citation type="submission" date="2016-10" db="EMBL/GenBank/DDBJ databases">
        <title>Genome sequence of Planktotalea frisia SH6-1.</title>
        <authorList>
            <person name="Poehlein A."/>
            <person name="Bakenhus I."/>
            <person name="Voget S."/>
            <person name="Brinkhoff T."/>
            <person name="Simon M."/>
        </authorList>
    </citation>
    <scope>NUCLEOTIDE SEQUENCE [LARGE SCALE GENOMIC DNA]</scope>
    <source>
        <strain evidence="9 10">SH6-1</strain>
    </source>
</reference>
<evidence type="ECO:0000313" key="10">
    <source>
        <dbReference type="Proteomes" id="UP000184514"/>
    </source>
</evidence>
<feature type="domain" description="Glucose-methanol-choline oxidoreductase N-terminal" evidence="8">
    <location>
        <begin position="255"/>
        <end position="269"/>
    </location>
</feature>
<dbReference type="EC" id="1.1.99.-" evidence="9"/>
<dbReference type="Gene3D" id="3.50.50.60">
    <property type="entry name" value="FAD/NAD(P)-binding domain"/>
    <property type="match status" value="1"/>
</dbReference>
<dbReference type="Pfam" id="PF05199">
    <property type="entry name" value="GMC_oxred_C"/>
    <property type="match status" value="1"/>
</dbReference>
<feature type="binding site" evidence="5">
    <location>
        <position position="83"/>
    </location>
    <ligand>
        <name>FAD</name>
        <dbReference type="ChEBI" id="CHEBI:57692"/>
    </ligand>
</feature>
<keyword evidence="4 5" id="KW-0274">FAD</keyword>
<dbReference type="Gene3D" id="3.30.560.10">
    <property type="entry name" value="Glucose Oxidase, domain 3"/>
    <property type="match status" value="1"/>
</dbReference>
<proteinExistence type="inferred from homology"/>
<dbReference type="GO" id="GO:0016614">
    <property type="term" value="F:oxidoreductase activity, acting on CH-OH group of donors"/>
    <property type="evidence" value="ECO:0007669"/>
    <property type="project" value="InterPro"/>
</dbReference>
<gene>
    <name evidence="9" type="primary">alkJ_1</name>
    <name evidence="9" type="ORF">PFRI_06270</name>
</gene>
<dbReference type="STRING" id="696762.PFRI_06270"/>
<evidence type="ECO:0000256" key="4">
    <source>
        <dbReference type="ARBA" id="ARBA00022827"/>
    </source>
</evidence>
<dbReference type="SUPFAM" id="SSF51905">
    <property type="entry name" value="FAD/NAD(P)-binding domain"/>
    <property type="match status" value="1"/>
</dbReference>
<evidence type="ECO:0000256" key="1">
    <source>
        <dbReference type="ARBA" id="ARBA00001974"/>
    </source>
</evidence>
<dbReference type="GO" id="GO:0050660">
    <property type="term" value="F:flavin adenine dinucleotide binding"/>
    <property type="evidence" value="ECO:0007669"/>
    <property type="project" value="InterPro"/>
</dbReference>
<dbReference type="PROSITE" id="PS00623">
    <property type="entry name" value="GMC_OXRED_1"/>
    <property type="match status" value="1"/>
</dbReference>
<dbReference type="PROSITE" id="PS00624">
    <property type="entry name" value="GMC_OXRED_2"/>
    <property type="match status" value="1"/>
</dbReference>
<dbReference type="Proteomes" id="UP000184514">
    <property type="component" value="Unassembled WGS sequence"/>
</dbReference>
<keyword evidence="9" id="KW-0560">Oxidoreductase</keyword>
<protein>
    <submittedName>
        <fullName evidence="9">Alcohol dehydrogenase</fullName>
        <ecNumber evidence="9">1.1.99.-</ecNumber>
    </submittedName>
</protein>